<sequence>MRNFQRKSGGSFLGSERDQGKPHDEKMKHSIKKQCCHRMDVDSSTSSEDCGQCGCELVTCAHLPDFYIVSTVCHQEDCDNAETKFAEGADSMPVTLPVPFRDPEREDVVCPNGHQNILVISSLRRENADRYAAVECIDVRGTAYEVSTYEAAPYGTVKGVIRGIPLEDTAMDIQQQVVQDYNPTALQANRIGRSRSVVIAFAGKKVPRYVRYGNLLTECTLYRKQIEACQACSRLGHRMYVCPICRGCGTAKPTDGHACEPKCGLCGGNHITADRTSKRVSRLLSSSGNAGGKESTRDDKNEDEAASVEVLQADRNEATVRDQGRQQGAPTVAGAAAPDRNHGCVAAAAAGRALLLKDGAERQPPLGDGGERGVRRAEQFEAAERAQGRRGFGTGTAFEVMGTAWRTRISNQKGGLGQWVSQIARFGVAPPQPFLPLLSDYN</sequence>
<dbReference type="OrthoDB" id="8050548at2759"/>
<gene>
    <name evidence="2" type="ORF">HPB48_020137</name>
</gene>
<comment type="caution">
    <text evidence="2">The sequence shown here is derived from an EMBL/GenBank/DDBJ whole genome shotgun (WGS) entry which is preliminary data.</text>
</comment>
<dbReference type="AlphaFoldDB" id="A0A9J6GKZ9"/>
<dbReference type="VEuPathDB" id="VectorBase:HLOH_056177"/>
<feature type="compositionally biased region" description="Basic and acidic residues" evidence="1">
    <location>
        <begin position="312"/>
        <end position="324"/>
    </location>
</feature>
<feature type="region of interest" description="Disordered" evidence="1">
    <location>
        <begin position="1"/>
        <end position="26"/>
    </location>
</feature>
<keyword evidence="3" id="KW-1185">Reference proteome</keyword>
<proteinExistence type="predicted"/>
<evidence type="ECO:0000313" key="3">
    <source>
        <dbReference type="Proteomes" id="UP000821853"/>
    </source>
</evidence>
<evidence type="ECO:0000313" key="2">
    <source>
        <dbReference type="EMBL" id="KAH9379086.1"/>
    </source>
</evidence>
<evidence type="ECO:0000256" key="1">
    <source>
        <dbReference type="SAM" id="MobiDB-lite"/>
    </source>
</evidence>
<dbReference type="EMBL" id="JABSTR010000009">
    <property type="protein sequence ID" value="KAH9379086.1"/>
    <property type="molecule type" value="Genomic_DNA"/>
</dbReference>
<feature type="compositionally biased region" description="Basic and acidic residues" evidence="1">
    <location>
        <begin position="15"/>
        <end position="26"/>
    </location>
</feature>
<name>A0A9J6GKZ9_HAELO</name>
<protein>
    <submittedName>
        <fullName evidence="2">Uncharacterized protein</fullName>
    </submittedName>
</protein>
<feature type="region of interest" description="Disordered" evidence="1">
    <location>
        <begin position="277"/>
        <end position="336"/>
    </location>
</feature>
<reference evidence="2 3" key="1">
    <citation type="journal article" date="2020" name="Cell">
        <title>Large-Scale Comparative Analyses of Tick Genomes Elucidate Their Genetic Diversity and Vector Capacities.</title>
        <authorList>
            <consortium name="Tick Genome and Microbiome Consortium (TIGMIC)"/>
            <person name="Jia N."/>
            <person name="Wang J."/>
            <person name="Shi W."/>
            <person name="Du L."/>
            <person name="Sun Y."/>
            <person name="Zhan W."/>
            <person name="Jiang J.F."/>
            <person name="Wang Q."/>
            <person name="Zhang B."/>
            <person name="Ji P."/>
            <person name="Bell-Sakyi L."/>
            <person name="Cui X.M."/>
            <person name="Yuan T.T."/>
            <person name="Jiang B.G."/>
            <person name="Yang W.F."/>
            <person name="Lam T.T."/>
            <person name="Chang Q.C."/>
            <person name="Ding S.J."/>
            <person name="Wang X.J."/>
            <person name="Zhu J.G."/>
            <person name="Ruan X.D."/>
            <person name="Zhao L."/>
            <person name="Wei J.T."/>
            <person name="Ye R.Z."/>
            <person name="Que T.C."/>
            <person name="Du C.H."/>
            <person name="Zhou Y.H."/>
            <person name="Cheng J.X."/>
            <person name="Dai P.F."/>
            <person name="Guo W.B."/>
            <person name="Han X.H."/>
            <person name="Huang E.J."/>
            <person name="Li L.F."/>
            <person name="Wei W."/>
            <person name="Gao Y.C."/>
            <person name="Liu J.Z."/>
            <person name="Shao H.Z."/>
            <person name="Wang X."/>
            <person name="Wang C.C."/>
            <person name="Yang T.C."/>
            <person name="Huo Q.B."/>
            <person name="Li W."/>
            <person name="Chen H.Y."/>
            <person name="Chen S.E."/>
            <person name="Zhou L.G."/>
            <person name="Ni X.B."/>
            <person name="Tian J.H."/>
            <person name="Sheng Y."/>
            <person name="Liu T."/>
            <person name="Pan Y.S."/>
            <person name="Xia L.Y."/>
            <person name="Li J."/>
            <person name="Zhao F."/>
            <person name="Cao W.C."/>
        </authorList>
    </citation>
    <scope>NUCLEOTIDE SEQUENCE [LARGE SCALE GENOMIC DNA]</scope>
    <source>
        <strain evidence="2">HaeL-2018</strain>
    </source>
</reference>
<dbReference type="Proteomes" id="UP000821853">
    <property type="component" value="Unassembled WGS sequence"/>
</dbReference>
<accession>A0A9J6GKZ9</accession>
<organism evidence="2 3">
    <name type="scientific">Haemaphysalis longicornis</name>
    <name type="common">Bush tick</name>
    <dbReference type="NCBI Taxonomy" id="44386"/>
    <lineage>
        <taxon>Eukaryota</taxon>
        <taxon>Metazoa</taxon>
        <taxon>Ecdysozoa</taxon>
        <taxon>Arthropoda</taxon>
        <taxon>Chelicerata</taxon>
        <taxon>Arachnida</taxon>
        <taxon>Acari</taxon>
        <taxon>Parasitiformes</taxon>
        <taxon>Ixodida</taxon>
        <taxon>Ixodoidea</taxon>
        <taxon>Ixodidae</taxon>
        <taxon>Haemaphysalinae</taxon>
        <taxon>Haemaphysalis</taxon>
    </lineage>
</organism>